<dbReference type="GO" id="GO:0004467">
    <property type="term" value="F:long-chain fatty acid-CoA ligase activity"/>
    <property type="evidence" value="ECO:0007669"/>
    <property type="project" value="UniProtKB-EC"/>
</dbReference>
<protein>
    <submittedName>
        <fullName evidence="5">Long-chain-fatty-acid--CoA ligase</fullName>
        <ecNumber evidence="5">6.2.1.3</ecNumber>
    </submittedName>
</protein>
<dbReference type="PROSITE" id="PS00455">
    <property type="entry name" value="AMP_BINDING"/>
    <property type="match status" value="1"/>
</dbReference>
<feature type="domain" description="AMP-dependent synthetase/ligase" evidence="3">
    <location>
        <begin position="19"/>
        <end position="366"/>
    </location>
</feature>
<dbReference type="InterPro" id="IPR020845">
    <property type="entry name" value="AMP-binding_CS"/>
</dbReference>
<dbReference type="Pfam" id="PF00501">
    <property type="entry name" value="AMP-binding"/>
    <property type="match status" value="1"/>
</dbReference>
<dbReference type="FunFam" id="3.30.300.30:FF:000008">
    <property type="entry name" value="2,3-dihydroxybenzoate-AMP ligase"/>
    <property type="match status" value="1"/>
</dbReference>
<dbReference type="EMBL" id="CADIJX010000002">
    <property type="protein sequence ID" value="CAB3637420.1"/>
    <property type="molecule type" value="Genomic_DNA"/>
</dbReference>
<evidence type="ECO:0000259" key="3">
    <source>
        <dbReference type="Pfam" id="PF00501"/>
    </source>
</evidence>
<dbReference type="InterPro" id="IPR042099">
    <property type="entry name" value="ANL_N_sf"/>
</dbReference>
<dbReference type="PANTHER" id="PTHR43201:SF8">
    <property type="entry name" value="ACYL-COA SYNTHETASE FAMILY MEMBER 3"/>
    <property type="match status" value="1"/>
</dbReference>
<keyword evidence="2 5" id="KW-0436">Ligase</keyword>
<keyword evidence="6" id="KW-1185">Reference proteome</keyword>
<reference evidence="5 6" key="1">
    <citation type="submission" date="2020-04" db="EMBL/GenBank/DDBJ databases">
        <authorList>
            <person name="De Canck E."/>
        </authorList>
    </citation>
    <scope>NUCLEOTIDE SEQUENCE [LARGE SCALE GENOMIC DNA]</scope>
    <source>
        <strain evidence="5 6">LMG 3431</strain>
    </source>
</reference>
<dbReference type="PANTHER" id="PTHR43201">
    <property type="entry name" value="ACYL-COA SYNTHETASE"/>
    <property type="match status" value="1"/>
</dbReference>
<dbReference type="Pfam" id="PF13193">
    <property type="entry name" value="AMP-binding_C"/>
    <property type="match status" value="1"/>
</dbReference>
<dbReference type="CDD" id="cd05941">
    <property type="entry name" value="MCS"/>
    <property type="match status" value="1"/>
</dbReference>
<dbReference type="InterPro" id="IPR025110">
    <property type="entry name" value="AMP-bd_C"/>
</dbReference>
<dbReference type="SUPFAM" id="SSF56801">
    <property type="entry name" value="Acetyl-CoA synthetase-like"/>
    <property type="match status" value="1"/>
</dbReference>
<feature type="domain" description="AMP-binding enzyme C-terminal" evidence="4">
    <location>
        <begin position="425"/>
        <end position="500"/>
    </location>
</feature>
<gene>
    <name evidence="5" type="primary">lcfB_5</name>
    <name evidence="5" type="ORF">LMG3431_01770</name>
</gene>
<evidence type="ECO:0000256" key="1">
    <source>
        <dbReference type="ARBA" id="ARBA00006432"/>
    </source>
</evidence>
<dbReference type="InterPro" id="IPR045851">
    <property type="entry name" value="AMP-bd_C_sf"/>
</dbReference>
<dbReference type="GO" id="GO:0031956">
    <property type="term" value="F:medium-chain fatty acid-CoA ligase activity"/>
    <property type="evidence" value="ECO:0007669"/>
    <property type="project" value="TreeGrafter"/>
</dbReference>
<dbReference type="InterPro" id="IPR000873">
    <property type="entry name" value="AMP-dep_synth/lig_dom"/>
</dbReference>
<accession>A0A6S6ZV27</accession>
<dbReference type="AlphaFoldDB" id="A0A6S6ZV27"/>
<dbReference type="Proteomes" id="UP000494108">
    <property type="component" value="Unassembled WGS sequence"/>
</dbReference>
<evidence type="ECO:0000313" key="5">
    <source>
        <dbReference type="EMBL" id="CAB3637420.1"/>
    </source>
</evidence>
<evidence type="ECO:0000259" key="4">
    <source>
        <dbReference type="Pfam" id="PF13193"/>
    </source>
</evidence>
<dbReference type="Gene3D" id="3.40.50.12780">
    <property type="entry name" value="N-terminal domain of ligase-like"/>
    <property type="match status" value="1"/>
</dbReference>
<evidence type="ECO:0000313" key="6">
    <source>
        <dbReference type="Proteomes" id="UP000494108"/>
    </source>
</evidence>
<proteinExistence type="inferred from homology"/>
<organism evidence="5 6">
    <name type="scientific">Achromobacter pestifer</name>
    <dbReference type="NCBI Taxonomy" id="1353889"/>
    <lineage>
        <taxon>Bacteria</taxon>
        <taxon>Pseudomonadati</taxon>
        <taxon>Pseudomonadota</taxon>
        <taxon>Betaproteobacteria</taxon>
        <taxon>Burkholderiales</taxon>
        <taxon>Alcaligenaceae</taxon>
        <taxon>Achromobacter</taxon>
    </lineage>
</organism>
<dbReference type="Gene3D" id="3.30.300.30">
    <property type="match status" value="1"/>
</dbReference>
<dbReference type="EC" id="6.2.1.3" evidence="5"/>
<comment type="similarity">
    <text evidence="1">Belongs to the ATP-dependent AMP-binding enzyme family.</text>
</comment>
<sequence>MSNANLYAVLQGGFPKDRSKVALETPDLEYTWDDIDRATACLANLLTSLKLPAGARVAVQVEKSPEALLLYLATLRAGLVYLPLNTAYRESEIEYFLGNAEPAVVVCASKNLDWVQRAADKAGCAHVYTLDEDRTGTLLAAAGGLPQTFKTVSRKPDDLAAILYTSGTTGRSKGAMLSHGNLAANAQVLHEYWGWRQDDVLLHMLPIFHVHGLFVASHGALLAGAKMIWLPKLDADQALRYLPQSTVMMGVPTYYVRLLADPRFDRDACANMRLFISGSAPLLAETFSDFQKRSGHAILERYGMSETVMLTSNPYDAKLGERLAGTVGRALPGVQVRVVDDTGIALAPGEIGNVQVRGPNVFSGYWRMPEKTREEFTEDGWFKTGDVGRWGGESAGRDVPADYLSIVGRSKDLIISGGFNVYPKEIETLIDDMPGVAESAVIGVPHADFGEAVVAVVVPKDGVSLDAAAMQLELKSRIANFKVPKRVHIIEQLPRNTMGKVQKNVLRETYKAL</sequence>
<dbReference type="NCBIfam" id="NF005702">
    <property type="entry name" value="PRK07514.1"/>
    <property type="match status" value="1"/>
</dbReference>
<evidence type="ECO:0000256" key="2">
    <source>
        <dbReference type="ARBA" id="ARBA00022598"/>
    </source>
</evidence>
<dbReference type="RefSeq" id="WP_175174091.1">
    <property type="nucleotide sequence ID" value="NZ_CADIJX010000002.1"/>
</dbReference>
<name>A0A6S6ZV27_9BURK</name>